<evidence type="ECO:0000313" key="2">
    <source>
        <dbReference type="Proteomes" id="UP001178507"/>
    </source>
</evidence>
<proteinExistence type="predicted"/>
<keyword evidence="2" id="KW-1185">Reference proteome</keyword>
<dbReference type="AlphaFoldDB" id="A0AA36HR96"/>
<dbReference type="EMBL" id="CAUJNA010000158">
    <property type="protein sequence ID" value="CAJ1372813.1"/>
    <property type="molecule type" value="Genomic_DNA"/>
</dbReference>
<accession>A0AA36HR96</accession>
<protein>
    <submittedName>
        <fullName evidence="1">Uncharacterized protein</fullName>
    </submittedName>
</protein>
<sequence>MASAGQLSVGAVRRLRHEGPSYLFKPVLQVVALDDAPNALLLSLSDSQHIAVASVPRESAVIEHDLVQLNDWQVQWHQDVFMLQNATISHCGHHNGVIGNPIPDMEREPPARESVMFSTSAPQQLQVAPTPLRNLPAAML</sequence>
<organism evidence="1 2">
    <name type="scientific">Effrenium voratum</name>
    <dbReference type="NCBI Taxonomy" id="2562239"/>
    <lineage>
        <taxon>Eukaryota</taxon>
        <taxon>Sar</taxon>
        <taxon>Alveolata</taxon>
        <taxon>Dinophyceae</taxon>
        <taxon>Suessiales</taxon>
        <taxon>Symbiodiniaceae</taxon>
        <taxon>Effrenium</taxon>
    </lineage>
</organism>
<gene>
    <name evidence="1" type="ORF">EVOR1521_LOCUS2805</name>
</gene>
<evidence type="ECO:0000313" key="1">
    <source>
        <dbReference type="EMBL" id="CAJ1372813.1"/>
    </source>
</evidence>
<reference evidence="1" key="1">
    <citation type="submission" date="2023-08" db="EMBL/GenBank/DDBJ databases">
        <authorList>
            <person name="Chen Y."/>
            <person name="Shah S."/>
            <person name="Dougan E. K."/>
            <person name="Thang M."/>
            <person name="Chan C."/>
        </authorList>
    </citation>
    <scope>NUCLEOTIDE SEQUENCE</scope>
</reference>
<name>A0AA36HR96_9DINO</name>
<comment type="caution">
    <text evidence="1">The sequence shown here is derived from an EMBL/GenBank/DDBJ whole genome shotgun (WGS) entry which is preliminary data.</text>
</comment>
<dbReference type="Proteomes" id="UP001178507">
    <property type="component" value="Unassembled WGS sequence"/>
</dbReference>